<dbReference type="KEGG" id="dmm:dnm_077470"/>
<evidence type="ECO:0000313" key="2">
    <source>
        <dbReference type="Proteomes" id="UP000663722"/>
    </source>
</evidence>
<dbReference type="AlphaFoldDB" id="A0A975BUX2"/>
<accession>A0A975BUX2</accession>
<organism evidence="1 2">
    <name type="scientific">Desulfonema magnum</name>
    <dbReference type="NCBI Taxonomy" id="45655"/>
    <lineage>
        <taxon>Bacteria</taxon>
        <taxon>Pseudomonadati</taxon>
        <taxon>Thermodesulfobacteriota</taxon>
        <taxon>Desulfobacteria</taxon>
        <taxon>Desulfobacterales</taxon>
        <taxon>Desulfococcaceae</taxon>
        <taxon>Desulfonema</taxon>
    </lineage>
</organism>
<keyword evidence="2" id="KW-1185">Reference proteome</keyword>
<dbReference type="EMBL" id="CP061800">
    <property type="protein sequence ID" value="QTA91674.1"/>
    <property type="molecule type" value="Genomic_DNA"/>
</dbReference>
<protein>
    <submittedName>
        <fullName evidence="1">Uncharacterized protein</fullName>
    </submittedName>
</protein>
<reference evidence="1" key="1">
    <citation type="journal article" date="2021" name="Microb. Physiol.">
        <title>Proteogenomic Insights into the Physiology of Marine, Sulfate-Reducing, Filamentous Desulfonema limicola and Desulfonema magnum.</title>
        <authorList>
            <person name="Schnaars V."/>
            <person name="Wohlbrand L."/>
            <person name="Scheve S."/>
            <person name="Hinrichs C."/>
            <person name="Reinhardt R."/>
            <person name="Rabus R."/>
        </authorList>
    </citation>
    <scope>NUCLEOTIDE SEQUENCE</scope>
    <source>
        <strain evidence="1">4be13</strain>
    </source>
</reference>
<proteinExistence type="predicted"/>
<evidence type="ECO:0000313" key="1">
    <source>
        <dbReference type="EMBL" id="QTA91674.1"/>
    </source>
</evidence>
<gene>
    <name evidence="1" type="ORF">dnm_077470</name>
</gene>
<name>A0A975BUX2_9BACT</name>
<sequence>MVLNHRLTQMTQIARIEKIRVIRVIRVNLWFRGLKKSKTHNLTRS</sequence>
<dbReference type="Proteomes" id="UP000663722">
    <property type="component" value="Chromosome"/>
</dbReference>